<dbReference type="Pfam" id="PF01735">
    <property type="entry name" value="PLA2_B"/>
    <property type="match status" value="1"/>
</dbReference>
<keyword evidence="12" id="KW-1185">Reference proteome</keyword>
<dbReference type="SUPFAM" id="SSF52151">
    <property type="entry name" value="FabD/lysophospholipase-like"/>
    <property type="match status" value="1"/>
</dbReference>
<comment type="similarity">
    <text evidence="1 9">Belongs to the lysophospholipase family.</text>
</comment>
<dbReference type="GO" id="GO:0005829">
    <property type="term" value="C:cytosol"/>
    <property type="evidence" value="ECO:0007669"/>
    <property type="project" value="TreeGrafter"/>
</dbReference>
<dbReference type="GO" id="GO:0004623">
    <property type="term" value="F:phospholipase A2 activity"/>
    <property type="evidence" value="ECO:0007669"/>
    <property type="project" value="TreeGrafter"/>
</dbReference>
<feature type="chain" id="PRO_5041017361" description="Lysophospholipase" evidence="9">
    <location>
        <begin position="22"/>
        <end position="475"/>
    </location>
</feature>
<evidence type="ECO:0000256" key="8">
    <source>
        <dbReference type="PROSITE-ProRule" id="PRU00555"/>
    </source>
</evidence>
<keyword evidence="7" id="KW-0325">Glycoprotein</keyword>
<evidence type="ECO:0000256" key="5">
    <source>
        <dbReference type="ARBA" id="ARBA00022963"/>
    </source>
</evidence>
<feature type="signal peptide" evidence="9">
    <location>
        <begin position="1"/>
        <end position="21"/>
    </location>
</feature>
<evidence type="ECO:0000313" key="12">
    <source>
        <dbReference type="Proteomes" id="UP001140453"/>
    </source>
</evidence>
<protein>
    <recommendedName>
        <fullName evidence="2 9">Lysophospholipase</fullName>
        <ecNumber evidence="2 9">3.1.1.5</ecNumber>
    </recommendedName>
</protein>
<dbReference type="GO" id="GO:0004622">
    <property type="term" value="F:phosphatidylcholine lysophospholipase activity"/>
    <property type="evidence" value="ECO:0007669"/>
    <property type="project" value="UniProtKB-EC"/>
</dbReference>
<dbReference type="PROSITE" id="PS51210">
    <property type="entry name" value="PLA2C"/>
    <property type="match status" value="1"/>
</dbReference>
<evidence type="ECO:0000256" key="6">
    <source>
        <dbReference type="ARBA" id="ARBA00023098"/>
    </source>
</evidence>
<keyword evidence="4 8" id="KW-0378">Hydrolase</keyword>
<dbReference type="EMBL" id="JAPEVB010000005">
    <property type="protein sequence ID" value="KAJ4387370.1"/>
    <property type="molecule type" value="Genomic_DNA"/>
</dbReference>
<dbReference type="EC" id="3.1.1.5" evidence="2 9"/>
<dbReference type="GO" id="GO:0046475">
    <property type="term" value="P:glycerophospholipid catabolic process"/>
    <property type="evidence" value="ECO:0007669"/>
    <property type="project" value="TreeGrafter"/>
</dbReference>
<evidence type="ECO:0000256" key="2">
    <source>
        <dbReference type="ARBA" id="ARBA00013274"/>
    </source>
</evidence>
<evidence type="ECO:0000256" key="4">
    <source>
        <dbReference type="ARBA" id="ARBA00022801"/>
    </source>
</evidence>
<feature type="domain" description="PLA2c" evidence="10">
    <location>
        <begin position="36"/>
        <end position="475"/>
    </location>
</feature>
<dbReference type="Gene3D" id="3.40.1090.10">
    <property type="entry name" value="Cytosolic phospholipase A2 catalytic domain"/>
    <property type="match status" value="1"/>
</dbReference>
<reference evidence="11" key="1">
    <citation type="submission" date="2022-10" db="EMBL/GenBank/DDBJ databases">
        <title>Tapping the CABI collections for fungal endophytes: first genome assemblies for Collariella, Neodidymelliopsis, Ascochyta clinopodiicola, Didymella pomorum, Didymosphaeria variabile, Neocosmospora piperis and Neocucurbitaria cava.</title>
        <authorList>
            <person name="Hill R."/>
        </authorList>
    </citation>
    <scope>NUCLEOTIDE SEQUENCE</scope>
    <source>
        <strain evidence="11">IMI 355082</strain>
    </source>
</reference>
<evidence type="ECO:0000256" key="9">
    <source>
        <dbReference type="RuleBase" id="RU362103"/>
    </source>
</evidence>
<evidence type="ECO:0000313" key="11">
    <source>
        <dbReference type="EMBL" id="KAJ4387370.1"/>
    </source>
</evidence>
<keyword evidence="6 8" id="KW-0443">Lipid metabolism</keyword>
<dbReference type="OrthoDB" id="4084751at2759"/>
<evidence type="ECO:0000259" key="10">
    <source>
        <dbReference type="PROSITE" id="PS51210"/>
    </source>
</evidence>
<evidence type="ECO:0000256" key="3">
    <source>
        <dbReference type="ARBA" id="ARBA00022729"/>
    </source>
</evidence>
<dbReference type="AlphaFoldDB" id="A0A9W8YP47"/>
<dbReference type="InterPro" id="IPR002642">
    <property type="entry name" value="LysoPLipase_cat_dom"/>
</dbReference>
<evidence type="ECO:0000256" key="1">
    <source>
        <dbReference type="ARBA" id="ARBA00008780"/>
    </source>
</evidence>
<evidence type="ECO:0000256" key="7">
    <source>
        <dbReference type="ARBA" id="ARBA00023180"/>
    </source>
</evidence>
<dbReference type="PANTHER" id="PTHR10728:SF33">
    <property type="entry name" value="LYSOPHOSPHOLIPASE 1-RELATED"/>
    <property type="match status" value="1"/>
</dbReference>
<comment type="caution">
    <text evidence="11">The sequence shown here is derived from an EMBL/GenBank/DDBJ whole genome shotgun (WGS) entry which is preliminary data.</text>
</comment>
<dbReference type="SMART" id="SM00022">
    <property type="entry name" value="PLAc"/>
    <property type="match status" value="1"/>
</dbReference>
<dbReference type="PANTHER" id="PTHR10728">
    <property type="entry name" value="CYTOSOLIC PHOSPHOLIPASE A2"/>
    <property type="match status" value="1"/>
</dbReference>
<comment type="catalytic activity">
    <reaction evidence="9">
        <text>a 1-acyl-sn-glycero-3-phosphocholine + H2O = sn-glycerol 3-phosphocholine + a fatty acid + H(+)</text>
        <dbReference type="Rhea" id="RHEA:15177"/>
        <dbReference type="ChEBI" id="CHEBI:15377"/>
        <dbReference type="ChEBI" id="CHEBI:15378"/>
        <dbReference type="ChEBI" id="CHEBI:16870"/>
        <dbReference type="ChEBI" id="CHEBI:28868"/>
        <dbReference type="ChEBI" id="CHEBI:58168"/>
        <dbReference type="EC" id="3.1.1.5"/>
    </reaction>
</comment>
<gene>
    <name evidence="11" type="ORF">N0V93_007961</name>
</gene>
<keyword evidence="5 8" id="KW-0442">Lipid degradation</keyword>
<sequence length="475" mass="52053">MEVVFNTLGLALLLLFPIVSGKSNTNINSFIPQRLACPEELRIRPSEHLSSSEIEWRATRLPRVVESVKGYLTRVNIPGFDTMEYFRKLNHTNVPIIGLSISGGGSTSGIGGLGVWQAFDEKYEPARQAGTAGIAQSLTYLTGLSGGGFLTVSTLASNQFNTIDDIRKAVNFSEDYTTGPSGDQADYIEDSISNAVAKQESGFPVSITDIFGQWLGTYLPEGWKNNSFSDLARLNTSFSNGTGPMPILGLAEVIPGRSPKISNILYPGRNSTNGFNLTEYEVTPFEFGSWYGGRVQGFMPLEWLGSAMRKGTPSGRMCVTDFDRFTFLQGSTANAWNIWLIQDFDGTELFAKRDSPRVPEAGLLPRQDVGAPDDVIIPLSKDDDFQAIFLNTTADALGQSFNDTLWAWVPNPFEDYNDAMMGVSDLLLVDGSEAGETDPLRPLMVPQRNVDLIIVYEASTDAPYYNCQCIIARLA</sequence>
<proteinExistence type="inferred from homology"/>
<dbReference type="InterPro" id="IPR016035">
    <property type="entry name" value="Acyl_Trfase/lysoPLipase"/>
</dbReference>
<keyword evidence="3 9" id="KW-0732">Signal</keyword>
<organism evidence="11 12">
    <name type="scientific">Gnomoniopsis smithogilvyi</name>
    <dbReference type="NCBI Taxonomy" id="1191159"/>
    <lineage>
        <taxon>Eukaryota</taxon>
        <taxon>Fungi</taxon>
        <taxon>Dikarya</taxon>
        <taxon>Ascomycota</taxon>
        <taxon>Pezizomycotina</taxon>
        <taxon>Sordariomycetes</taxon>
        <taxon>Sordariomycetidae</taxon>
        <taxon>Diaporthales</taxon>
        <taxon>Gnomoniaceae</taxon>
        <taxon>Gnomoniopsis</taxon>
    </lineage>
</organism>
<name>A0A9W8YP47_9PEZI</name>
<dbReference type="Proteomes" id="UP001140453">
    <property type="component" value="Unassembled WGS sequence"/>
</dbReference>
<accession>A0A9W8YP47</accession>